<dbReference type="AlphaFoldDB" id="G8U106"/>
<gene>
    <name evidence="4" type="ordered locus">Sulac_3102</name>
</gene>
<dbReference type="GO" id="GO:0003677">
    <property type="term" value="F:DNA binding"/>
    <property type="evidence" value="ECO:0007669"/>
    <property type="project" value="InterPro"/>
</dbReference>
<feature type="domain" description="Transposase IS110-like N-terminal" evidence="2">
    <location>
        <begin position="6"/>
        <end position="147"/>
    </location>
</feature>
<sequence length="394" mass="44434">MTRFMGLDLHKNYIHGYVFQPGQKGTHFRFSNTPEDWARFLATRLTPETAVAIEATGNAFTISDRLVNHARQVVVIHPAGLKGLGAGRHTDRIDAERLAQLLALGTSARVQVWVPPAEGRAIRALITQVRACQQHETAWRNRARNLLIRAGYAVPRSVALRDWLAAHAAELDETLQIVFTSALTMAEQAQQEGERLRGEILRRLQGRPEMAWLWSLPGLGAWTAAVVWAWIGDPLRFRSARQVGRYAGLDPSVHQSGEADWRGHISHKGPAILRQVLVEAAWWAIRAKDTPLRAFYDRVLSRLGKRRAIVAVARKLLVAAWRVWREQRLAHEVDRCISSRRIGHYQQKNSPPGVGNFRTTRILACNRDLPNPPSSVPGVTASRHRSFMRACFMR</sequence>
<feature type="domain" description="Transposase IS116/IS110/IS902 C-terminal" evidence="3">
    <location>
        <begin position="213"/>
        <end position="296"/>
    </location>
</feature>
<protein>
    <submittedName>
        <fullName evidence="4">Transposase IS116/IS110/IS902 family protein</fullName>
    </submittedName>
</protein>
<keyword evidence="1" id="KW-0812">Transmembrane</keyword>
<proteinExistence type="predicted"/>
<dbReference type="Pfam" id="PF01548">
    <property type="entry name" value="DEDD_Tnp_IS110"/>
    <property type="match status" value="1"/>
</dbReference>
<dbReference type="GO" id="GO:0006313">
    <property type="term" value="P:DNA transposition"/>
    <property type="evidence" value="ECO:0007669"/>
    <property type="project" value="InterPro"/>
</dbReference>
<dbReference type="PATRIC" id="fig|679936.5.peg.3207"/>
<evidence type="ECO:0000259" key="3">
    <source>
        <dbReference type="Pfam" id="PF02371"/>
    </source>
</evidence>
<dbReference type="Proteomes" id="UP000005439">
    <property type="component" value="Chromosome"/>
</dbReference>
<dbReference type="NCBIfam" id="NF033542">
    <property type="entry name" value="transpos_IS110"/>
    <property type="match status" value="1"/>
</dbReference>
<dbReference type="STRING" id="679936.Sulac_3102"/>
<evidence type="ECO:0000256" key="1">
    <source>
        <dbReference type="SAM" id="Phobius"/>
    </source>
</evidence>
<dbReference type="GO" id="GO:0004803">
    <property type="term" value="F:transposase activity"/>
    <property type="evidence" value="ECO:0007669"/>
    <property type="project" value="InterPro"/>
</dbReference>
<feature type="transmembrane region" description="Helical" evidence="1">
    <location>
        <begin position="211"/>
        <end position="231"/>
    </location>
</feature>
<dbReference type="PANTHER" id="PTHR33055">
    <property type="entry name" value="TRANSPOSASE FOR INSERTION SEQUENCE ELEMENT IS1111A"/>
    <property type="match status" value="1"/>
</dbReference>
<dbReference type="PANTHER" id="PTHR33055:SF13">
    <property type="entry name" value="TRANSPOSASE"/>
    <property type="match status" value="1"/>
</dbReference>
<keyword evidence="1" id="KW-0472">Membrane</keyword>
<accession>G8U106</accession>
<dbReference type="KEGG" id="sap:Sulac_3102"/>
<name>G8U106_SULAD</name>
<evidence type="ECO:0000259" key="2">
    <source>
        <dbReference type="Pfam" id="PF01548"/>
    </source>
</evidence>
<dbReference type="HOGENOM" id="CLU_686811_0_0_9"/>
<keyword evidence="1" id="KW-1133">Transmembrane helix</keyword>
<evidence type="ECO:0000313" key="4">
    <source>
        <dbReference type="EMBL" id="AEW06551.1"/>
    </source>
</evidence>
<keyword evidence="5" id="KW-1185">Reference proteome</keyword>
<dbReference type="InterPro" id="IPR047650">
    <property type="entry name" value="Transpos_IS110"/>
</dbReference>
<dbReference type="Pfam" id="PF02371">
    <property type="entry name" value="Transposase_20"/>
    <property type="match status" value="1"/>
</dbReference>
<evidence type="ECO:0000313" key="5">
    <source>
        <dbReference type="Proteomes" id="UP000005439"/>
    </source>
</evidence>
<organism evidence="4 5">
    <name type="scientific">Sulfobacillus acidophilus (strain ATCC 700253 / DSM 10332 / NAL)</name>
    <dbReference type="NCBI Taxonomy" id="679936"/>
    <lineage>
        <taxon>Bacteria</taxon>
        <taxon>Bacillati</taxon>
        <taxon>Bacillota</taxon>
        <taxon>Clostridia</taxon>
        <taxon>Eubacteriales</taxon>
        <taxon>Clostridiales Family XVII. Incertae Sedis</taxon>
        <taxon>Sulfobacillus</taxon>
    </lineage>
</organism>
<dbReference type="InterPro" id="IPR002525">
    <property type="entry name" value="Transp_IS110-like_N"/>
</dbReference>
<dbReference type="EMBL" id="CP003179">
    <property type="protein sequence ID" value="AEW06551.1"/>
    <property type="molecule type" value="Genomic_DNA"/>
</dbReference>
<dbReference type="InterPro" id="IPR003346">
    <property type="entry name" value="Transposase_20"/>
</dbReference>
<reference evidence="4 5" key="2">
    <citation type="journal article" date="2012" name="Stand. Genomic Sci.">
        <title>Complete genome sequence of the moderately thermophilic mineral-sulfide-oxidizing firmicute Sulfobacillus acidophilus type strain (NAL(T)).</title>
        <authorList>
            <person name="Anderson I."/>
            <person name="Chertkov O."/>
            <person name="Chen A."/>
            <person name="Saunders E."/>
            <person name="Lapidus A."/>
            <person name="Nolan M."/>
            <person name="Lucas S."/>
            <person name="Hammon N."/>
            <person name="Deshpande S."/>
            <person name="Cheng J.F."/>
            <person name="Han C."/>
            <person name="Tapia R."/>
            <person name="Goodwin L.A."/>
            <person name="Pitluck S."/>
            <person name="Liolios K."/>
            <person name="Pagani I."/>
            <person name="Ivanova N."/>
            <person name="Mikhailova N."/>
            <person name="Pati A."/>
            <person name="Palaniappan K."/>
            <person name="Land M."/>
            <person name="Pan C."/>
            <person name="Rohde M."/>
            <person name="Pukall R."/>
            <person name="Goker M."/>
            <person name="Detter J.C."/>
            <person name="Woyke T."/>
            <person name="Bristow J."/>
            <person name="Eisen J.A."/>
            <person name="Markowitz V."/>
            <person name="Hugenholtz P."/>
            <person name="Kyrpides N.C."/>
            <person name="Klenk H.P."/>
            <person name="Mavromatis K."/>
        </authorList>
    </citation>
    <scope>NUCLEOTIDE SEQUENCE [LARGE SCALE GENOMIC DNA]</scope>
    <source>
        <strain evidence="5">ATCC 700253 / DSM 10332 / NAL</strain>
    </source>
</reference>
<reference evidence="5" key="1">
    <citation type="submission" date="2011-12" db="EMBL/GenBank/DDBJ databases">
        <title>The complete genome of chromosome of Sulfobacillus acidophilus DSM 10332.</title>
        <authorList>
            <person name="Lucas S."/>
            <person name="Han J."/>
            <person name="Lapidus A."/>
            <person name="Bruce D."/>
            <person name="Goodwin L."/>
            <person name="Pitluck S."/>
            <person name="Peters L."/>
            <person name="Kyrpides N."/>
            <person name="Mavromatis K."/>
            <person name="Ivanova N."/>
            <person name="Mikhailova N."/>
            <person name="Chertkov O."/>
            <person name="Saunders E."/>
            <person name="Detter J.C."/>
            <person name="Tapia R."/>
            <person name="Han C."/>
            <person name="Land M."/>
            <person name="Hauser L."/>
            <person name="Markowitz V."/>
            <person name="Cheng J.-F."/>
            <person name="Hugenholtz P."/>
            <person name="Woyke T."/>
            <person name="Wu D."/>
            <person name="Pukall R."/>
            <person name="Gehrich-Schroeter G."/>
            <person name="Schneider S."/>
            <person name="Klenk H.-P."/>
            <person name="Eisen J.A."/>
        </authorList>
    </citation>
    <scope>NUCLEOTIDE SEQUENCE [LARGE SCALE GENOMIC DNA]</scope>
    <source>
        <strain evidence="5">ATCC 700253 / DSM 10332 / NAL</strain>
    </source>
</reference>